<name>A0A8H7DNK1_PLEOS</name>
<dbReference type="EMBL" id="JACETU010000008">
    <property type="protein sequence ID" value="KAF7422189.1"/>
    <property type="molecule type" value="Genomic_DNA"/>
</dbReference>
<reference evidence="2" key="1">
    <citation type="submission" date="2019-07" db="EMBL/GenBank/DDBJ databases">
        <authorList>
            <person name="Palmer J.M."/>
        </authorList>
    </citation>
    <scope>NUCLEOTIDE SEQUENCE</scope>
    <source>
        <strain evidence="2">PC9</strain>
    </source>
</reference>
<feature type="compositionally biased region" description="Polar residues" evidence="1">
    <location>
        <begin position="232"/>
        <end position="251"/>
    </location>
</feature>
<dbReference type="AlphaFoldDB" id="A0A8H7DNK1"/>
<feature type="region of interest" description="Disordered" evidence="1">
    <location>
        <begin position="519"/>
        <end position="549"/>
    </location>
</feature>
<dbReference type="GeneID" id="59380162"/>
<evidence type="ECO:0000313" key="3">
    <source>
        <dbReference type="Proteomes" id="UP000623687"/>
    </source>
</evidence>
<dbReference type="VEuPathDB" id="FungiDB:PC9H_010344"/>
<accession>A0A8H7DNK1</accession>
<feature type="compositionally biased region" description="Basic and acidic residues" evidence="1">
    <location>
        <begin position="164"/>
        <end position="175"/>
    </location>
</feature>
<evidence type="ECO:0000256" key="1">
    <source>
        <dbReference type="SAM" id="MobiDB-lite"/>
    </source>
</evidence>
<evidence type="ECO:0000313" key="2">
    <source>
        <dbReference type="EMBL" id="KAF7422189.1"/>
    </source>
</evidence>
<dbReference type="OrthoDB" id="3224221at2759"/>
<feature type="compositionally biased region" description="Basic residues" evidence="1">
    <location>
        <begin position="533"/>
        <end position="545"/>
    </location>
</feature>
<feature type="region of interest" description="Disordered" evidence="1">
    <location>
        <begin position="425"/>
        <end position="447"/>
    </location>
</feature>
<feature type="region of interest" description="Disordered" evidence="1">
    <location>
        <begin position="272"/>
        <end position="293"/>
    </location>
</feature>
<feature type="region of interest" description="Disordered" evidence="1">
    <location>
        <begin position="145"/>
        <end position="259"/>
    </location>
</feature>
<protein>
    <submittedName>
        <fullName evidence="2">Uncharacterized protein</fullName>
    </submittedName>
</protein>
<proteinExistence type="predicted"/>
<gene>
    <name evidence="2" type="ORF">PC9H_010344</name>
</gene>
<comment type="caution">
    <text evidence="2">The sequence shown here is derived from an EMBL/GenBank/DDBJ whole genome shotgun (WGS) entry which is preliminary data.</text>
</comment>
<dbReference type="RefSeq" id="XP_036627221.1">
    <property type="nucleotide sequence ID" value="XM_036779838.1"/>
</dbReference>
<organism evidence="2 3">
    <name type="scientific">Pleurotus ostreatus</name>
    <name type="common">Oyster mushroom</name>
    <name type="synonym">White-rot fungus</name>
    <dbReference type="NCBI Taxonomy" id="5322"/>
    <lineage>
        <taxon>Eukaryota</taxon>
        <taxon>Fungi</taxon>
        <taxon>Dikarya</taxon>
        <taxon>Basidiomycota</taxon>
        <taxon>Agaricomycotina</taxon>
        <taxon>Agaricomycetes</taxon>
        <taxon>Agaricomycetidae</taxon>
        <taxon>Agaricales</taxon>
        <taxon>Pleurotineae</taxon>
        <taxon>Pleurotaceae</taxon>
        <taxon>Pleurotus</taxon>
    </lineage>
</organism>
<sequence length="839" mass="93559">MIKLPDTGMRGAVHGALHVETVEFPTRLSIRELRPLIDHPLLAPSTLEKSNSWTLIVRGVIRQLRQKSPVGLRPQATYTLVRVEAKVLPQVETEAVVRVQVEAPLPDALFHTRALKAEIPKVGVTNPGDRPIAPLPNTHLLRALAERQRSKSRTRTPISIPPRLLRDRQPPRNDPRSNPPAGDFEVPNTLQSQADNTQQGLEGAASTLETPPLPSTSQPPDSGFPGSDHETQPTSSSDPAVSDTRGQNSDSPRIVNPPRSFALSAMRTTIEEDASQTDDTLPRGDSNQRGQNTAASSHILGHLLTTPITIAQVLTSFYRGRPMQRAVTLAPDALDGQVVSEHIEGRWYHDLDNVATYIGEDSGGRGRESPTPGHVHDIVLSQPLYERELSPLSLMDCDTAPLGNDDHVPFETTGIHDIVARNPIYSPRESQPSTPRPPPLPEGLSPLQWYLPNDPLYREAPPRNENHQVLRMDPIGRLCDQVSGLAQVIQTDRQQLGDQIQGLVDAVQSDRRRFQDQIEALEQSPLRGDGSRRKGKPKRTSNPKRRPGDGVLLAAQVRSYFTYLVGGSHRLLEVSVSIEEADNYAILWNTDNGLSAPDCCDKDNFRYDVLGSPKSPWNKSAARVFVKAFEEWAGVELDQETTMEAVATWIKSLRQARRQSLLSRTQQEKEKGRARRQGRKRSVECFFDLHRVFDAAQQHPLLRQHVPLLERLGVDGMSSDESDVDEPGDGGSRAKRPIYQVITPAWRATEVGDWLEGFDSVYSLLRRSKQDLRGQYLRLRGRIPVVVDDKAKPVPSLPRNAYHSSWISLQRQPEFCLKPVDQDYPFWHENGLISSLQIG</sequence>
<dbReference type="Proteomes" id="UP000623687">
    <property type="component" value="Unassembled WGS sequence"/>
</dbReference>
<keyword evidence="3" id="KW-1185">Reference proteome</keyword>
<feature type="compositionally biased region" description="Polar residues" evidence="1">
    <location>
        <begin position="188"/>
        <end position="200"/>
    </location>
</feature>